<keyword evidence="4" id="KW-1185">Reference proteome</keyword>
<organism evidence="1 3">
    <name type="scientific">Megasphaera lornae</name>
    <dbReference type="NCBI Taxonomy" id="1000568"/>
    <lineage>
        <taxon>Bacteria</taxon>
        <taxon>Bacillati</taxon>
        <taxon>Bacillota</taxon>
        <taxon>Negativicutes</taxon>
        <taxon>Veillonellales</taxon>
        <taxon>Veillonellaceae</taxon>
        <taxon>Megasphaera</taxon>
    </lineage>
</organism>
<dbReference type="Proteomes" id="UP000003242">
    <property type="component" value="Unassembled WGS sequence"/>
</dbReference>
<evidence type="ECO:0008006" key="5">
    <source>
        <dbReference type="Google" id="ProtNLM"/>
    </source>
</evidence>
<dbReference type="RefSeq" id="WP_007391148.1">
    <property type="nucleotide sequence ID" value="NZ_ADGP01000034.1"/>
</dbReference>
<sequence>MNKKAESFKKFLDEKKINDFVVEEMKEDDLHAVVFRSYLTVTGNNLNTILVLDDSVYSMIRVFVAPQAQTEKNRDALTKLINEYNMTYKAFKYFTDTDGNLILDLCMVNTGDTVDGELVYALYQTISDHLETAYKDLMKIILE</sequence>
<dbReference type="AlphaFoldDB" id="D3LX53"/>
<reference evidence="1" key="2">
    <citation type="submission" date="2009-12" db="EMBL/GenBank/DDBJ databases">
        <authorList>
            <person name="Madupu R."/>
            <person name="Durkin A.S."/>
            <person name="Torralba M."/>
            <person name="Methe B."/>
            <person name="Sutton G.G."/>
            <person name="Strausberg R.L."/>
            <person name="Nelson K.E."/>
        </authorList>
    </citation>
    <scope>NUCLEOTIDE SEQUENCE</scope>
    <source>
        <strain evidence="1">28L</strain>
    </source>
</reference>
<dbReference type="STRING" id="699218.HMPREF0889_0109"/>
<evidence type="ECO:0000313" key="4">
    <source>
        <dbReference type="Proteomes" id="UP000004018"/>
    </source>
</evidence>
<dbReference type="EMBL" id="ADGP01000034">
    <property type="protein sequence ID" value="EFD93237.1"/>
    <property type="molecule type" value="Genomic_DNA"/>
</dbReference>
<gene>
    <name evidence="1" type="ORF">HMPREF0889_0109</name>
    <name evidence="2" type="ORF">HMPREF1039_0759</name>
</gene>
<evidence type="ECO:0000313" key="2">
    <source>
        <dbReference type="EMBL" id="EGL40285.1"/>
    </source>
</evidence>
<accession>D3LX53</accession>
<evidence type="ECO:0000313" key="3">
    <source>
        <dbReference type="Proteomes" id="UP000003242"/>
    </source>
</evidence>
<dbReference type="OrthoDB" id="1669180at2"/>
<dbReference type="EMBL" id="AFIJ01000029">
    <property type="protein sequence ID" value="EGL40285.1"/>
    <property type="molecule type" value="Genomic_DNA"/>
</dbReference>
<name>D3LX53_9FIRM</name>
<reference evidence="3" key="1">
    <citation type="submission" date="2009-12" db="EMBL/GenBank/DDBJ databases">
        <title>Sequence of Clostridiales genomosp. BVAB3 str. UPII9-5.</title>
        <authorList>
            <person name="Madupu R."/>
            <person name="Durkin A.S."/>
            <person name="Torralba M."/>
            <person name="Methe B."/>
            <person name="Sutton G.G."/>
            <person name="Strausberg R.L."/>
            <person name="Nelson K.E."/>
        </authorList>
    </citation>
    <scope>NUCLEOTIDE SEQUENCE [LARGE SCALE GENOMIC DNA]</scope>
    <source>
        <strain evidence="3">28L</strain>
    </source>
</reference>
<proteinExistence type="predicted"/>
<reference evidence="2 4" key="3">
    <citation type="submission" date="2011-04" db="EMBL/GenBank/DDBJ databases">
        <authorList>
            <person name="Harkins D.M."/>
            <person name="Madupu R."/>
            <person name="Durkin A.S."/>
            <person name="Torralba M."/>
            <person name="Methe B."/>
            <person name="Sutton G.G."/>
            <person name="Nelson K.E."/>
        </authorList>
    </citation>
    <scope>NUCLEOTIDE SEQUENCE [LARGE SCALE GENOMIC DNA]</scope>
    <source>
        <strain evidence="2 4">UPII 199-6</strain>
    </source>
</reference>
<dbReference type="eggNOG" id="ENOG5032X7P">
    <property type="taxonomic scope" value="Bacteria"/>
</dbReference>
<evidence type="ECO:0000313" key="1">
    <source>
        <dbReference type="EMBL" id="EFD93237.1"/>
    </source>
</evidence>
<protein>
    <recommendedName>
        <fullName evidence="5">Bacterial sensory transduction regulator</fullName>
    </recommendedName>
</protein>
<comment type="caution">
    <text evidence="1">The sequence shown here is derived from an EMBL/GenBank/DDBJ whole genome shotgun (WGS) entry which is preliminary data.</text>
</comment>
<dbReference type="Proteomes" id="UP000004018">
    <property type="component" value="Unassembled WGS sequence"/>
</dbReference>